<evidence type="ECO:0000256" key="3">
    <source>
        <dbReference type="ARBA" id="ARBA00023315"/>
    </source>
</evidence>
<dbReference type="InterPro" id="IPR002155">
    <property type="entry name" value="Thiolase"/>
</dbReference>
<feature type="active site" description="Acyl-thioester intermediate" evidence="4">
    <location>
        <position position="91"/>
    </location>
</feature>
<dbReference type="CDD" id="cd00751">
    <property type="entry name" value="thiolase"/>
    <property type="match status" value="1"/>
</dbReference>
<evidence type="ECO:0000256" key="2">
    <source>
        <dbReference type="ARBA" id="ARBA00022679"/>
    </source>
</evidence>
<reference evidence="8 9" key="1">
    <citation type="submission" date="2020-08" db="EMBL/GenBank/DDBJ databases">
        <title>Acidobacteriota in marine sediments use diverse sulfur dissimilation pathways.</title>
        <authorList>
            <person name="Wasmund K."/>
        </authorList>
    </citation>
    <scope>NUCLEOTIDE SEQUENCE [LARGE SCALE GENOMIC DNA]</scope>
    <source>
        <strain evidence="8">MAG AM4</strain>
    </source>
</reference>
<comment type="similarity">
    <text evidence="1 5">Belongs to the thiolase-like superfamily. Thiolase family.</text>
</comment>
<comment type="caution">
    <text evidence="8">The sequence shown here is derived from an EMBL/GenBank/DDBJ whole genome shotgun (WGS) entry which is preliminary data.</text>
</comment>
<name>A0A8J6Y0A4_9BACT</name>
<keyword evidence="2 5" id="KW-0808">Transferase</keyword>
<evidence type="ECO:0000259" key="7">
    <source>
        <dbReference type="Pfam" id="PF02803"/>
    </source>
</evidence>
<dbReference type="InterPro" id="IPR016039">
    <property type="entry name" value="Thiolase-like"/>
</dbReference>
<proteinExistence type="inferred from homology"/>
<evidence type="ECO:0000256" key="1">
    <source>
        <dbReference type="ARBA" id="ARBA00010982"/>
    </source>
</evidence>
<evidence type="ECO:0000313" key="9">
    <source>
        <dbReference type="Proteomes" id="UP000648239"/>
    </source>
</evidence>
<protein>
    <submittedName>
        <fullName evidence="8">Thiolase family protein</fullName>
    </submittedName>
</protein>
<feature type="domain" description="Thiolase C-terminal" evidence="7">
    <location>
        <begin position="283"/>
        <end position="398"/>
    </location>
</feature>
<evidence type="ECO:0000313" key="8">
    <source>
        <dbReference type="EMBL" id="MBD3867838.1"/>
    </source>
</evidence>
<dbReference type="Pfam" id="PF02803">
    <property type="entry name" value="Thiolase_C"/>
    <property type="match status" value="1"/>
</dbReference>
<sequence length="400" mass="42443">MRFQNTYIPYGAYWSTPFAKWQGSLANLNSVPFAATVARDAMAARNIAPSDINGMVLGMTVPQHHSMYGGPWAAAMLGAEHATGTIVSQACATGARVLATAGSEIETTGDHVMLAITADRCSNGPHIYYPNPAGPGGTGAKEDWVMDNFGRDPWAGNAMIQTAENVAGENGISREDQEEVTLIRNRQYEDALADDAAFLKRFMVWPLEVKDAKGRKVLATLEGDEGIFPTTKEGLAKLRPVLPGGSVTFGTQTHPADGNCGMLLANKERAGSFSKDKSIPVQLISYGQCRAKKGFMALAPVPAARTALSEAGITLDDVKVIKTHNPFAVNDVHFARELGLAYDRFNNYGSSLVYGHPQGPTGTRLVIETIEELAMLGGGYGLFSGCAAGDTAASVVVKVG</sequence>
<evidence type="ECO:0000259" key="6">
    <source>
        <dbReference type="Pfam" id="PF00108"/>
    </source>
</evidence>
<dbReference type="InterPro" id="IPR020616">
    <property type="entry name" value="Thiolase_N"/>
</dbReference>
<dbReference type="Proteomes" id="UP000648239">
    <property type="component" value="Unassembled WGS sequence"/>
</dbReference>
<dbReference type="AlphaFoldDB" id="A0A8J6Y0A4"/>
<dbReference type="Gene3D" id="3.40.47.10">
    <property type="match status" value="2"/>
</dbReference>
<feature type="active site" description="Proton acceptor" evidence="4">
    <location>
        <position position="386"/>
    </location>
</feature>
<feature type="domain" description="Thiolase N-terminal" evidence="6">
    <location>
        <begin position="16"/>
        <end position="267"/>
    </location>
</feature>
<evidence type="ECO:0000256" key="5">
    <source>
        <dbReference type="RuleBase" id="RU003557"/>
    </source>
</evidence>
<keyword evidence="3 5" id="KW-0012">Acyltransferase</keyword>
<evidence type="ECO:0000256" key="4">
    <source>
        <dbReference type="PIRSR" id="PIRSR000429-1"/>
    </source>
</evidence>
<dbReference type="EMBL" id="JACXWD010000017">
    <property type="protein sequence ID" value="MBD3867838.1"/>
    <property type="molecule type" value="Genomic_DNA"/>
</dbReference>
<feature type="active site" description="Proton acceptor" evidence="4">
    <location>
        <position position="356"/>
    </location>
</feature>
<dbReference type="PANTHER" id="PTHR18919">
    <property type="entry name" value="ACETYL-COA C-ACYLTRANSFERASE"/>
    <property type="match status" value="1"/>
</dbReference>
<dbReference type="InterPro" id="IPR020617">
    <property type="entry name" value="Thiolase_C"/>
</dbReference>
<dbReference type="PANTHER" id="PTHR18919:SF107">
    <property type="entry name" value="ACETYL-COA ACETYLTRANSFERASE, CYTOSOLIC"/>
    <property type="match status" value="1"/>
</dbReference>
<dbReference type="GO" id="GO:0003988">
    <property type="term" value="F:acetyl-CoA C-acyltransferase activity"/>
    <property type="evidence" value="ECO:0007669"/>
    <property type="project" value="UniProtKB-ARBA"/>
</dbReference>
<gene>
    <name evidence="8" type="ORF">IFK94_06925</name>
</gene>
<dbReference type="Pfam" id="PF00108">
    <property type="entry name" value="Thiolase_N"/>
    <property type="match status" value="1"/>
</dbReference>
<accession>A0A8J6Y0A4</accession>
<organism evidence="8 9">
    <name type="scientific">Candidatus Polarisedimenticola svalbardensis</name>
    <dbReference type="NCBI Taxonomy" id="2886004"/>
    <lineage>
        <taxon>Bacteria</taxon>
        <taxon>Pseudomonadati</taxon>
        <taxon>Acidobacteriota</taxon>
        <taxon>Candidatus Polarisedimenticolia</taxon>
        <taxon>Candidatus Polarisedimenticolales</taxon>
        <taxon>Candidatus Polarisedimenticolaceae</taxon>
        <taxon>Candidatus Polarisedimenticola</taxon>
    </lineage>
</organism>
<dbReference type="PIRSF" id="PIRSF000429">
    <property type="entry name" value="Ac-CoA_Ac_transf"/>
    <property type="match status" value="1"/>
</dbReference>
<dbReference type="SUPFAM" id="SSF53901">
    <property type="entry name" value="Thiolase-like"/>
    <property type="match status" value="2"/>
</dbReference>